<keyword evidence="1" id="KW-1133">Transmembrane helix</keyword>
<evidence type="ECO:0000256" key="1">
    <source>
        <dbReference type="SAM" id="Phobius"/>
    </source>
</evidence>
<feature type="transmembrane region" description="Helical" evidence="1">
    <location>
        <begin position="6"/>
        <end position="26"/>
    </location>
</feature>
<name>A0A1R3TCB3_9HYPH</name>
<dbReference type="RefSeq" id="WP_280174228.1">
    <property type="nucleotide sequence ID" value="NZ_FMUE01000001.1"/>
</dbReference>
<dbReference type="EMBL" id="FMUE01000001">
    <property type="protein sequence ID" value="SCX04130.1"/>
    <property type="molecule type" value="Genomic_DNA"/>
</dbReference>
<sequence length="41" mass="4656">MNSATFFFLYILPLLIGAGVWSAIWVSDANRARRHKIHPGE</sequence>
<keyword evidence="1" id="KW-0472">Membrane</keyword>
<reference evidence="3" key="1">
    <citation type="submission" date="2016-10" db="EMBL/GenBank/DDBJ databases">
        <authorList>
            <person name="Wibberg D."/>
        </authorList>
    </citation>
    <scope>NUCLEOTIDE SEQUENCE [LARGE SCALE GENOMIC DNA]</scope>
</reference>
<evidence type="ECO:0000313" key="2">
    <source>
        <dbReference type="EMBL" id="SCX04130.1"/>
    </source>
</evidence>
<accession>A0A1R3TCB3</accession>
<organism evidence="2 3">
    <name type="scientific">Agrobacterium rosae</name>
    <dbReference type="NCBI Taxonomy" id="1972867"/>
    <lineage>
        <taxon>Bacteria</taxon>
        <taxon>Pseudomonadati</taxon>
        <taxon>Pseudomonadota</taxon>
        <taxon>Alphaproteobacteria</taxon>
        <taxon>Hyphomicrobiales</taxon>
        <taxon>Rhizobiaceae</taxon>
        <taxon>Rhizobium/Agrobacterium group</taxon>
        <taxon>Agrobacterium</taxon>
    </lineage>
</organism>
<evidence type="ECO:0000313" key="3">
    <source>
        <dbReference type="Proteomes" id="UP000187891"/>
    </source>
</evidence>
<keyword evidence="1" id="KW-0812">Transmembrane</keyword>
<dbReference type="AlphaFoldDB" id="A0A1R3TCB3"/>
<dbReference type="STRING" id="1907666.DSM25559_0395"/>
<dbReference type="Proteomes" id="UP000187891">
    <property type="component" value="Unassembled WGS sequence"/>
</dbReference>
<protein>
    <submittedName>
        <fullName evidence="2">Uncharacterized protein</fullName>
    </submittedName>
</protein>
<proteinExistence type="predicted"/>
<gene>
    <name evidence="2" type="ORF">DSM25559_0395</name>
</gene>